<evidence type="ECO:0000313" key="1">
    <source>
        <dbReference type="EMBL" id="NEG56133.1"/>
    </source>
</evidence>
<comment type="caution">
    <text evidence="1">The sequence shown here is derived from an EMBL/GenBank/DDBJ whole genome shotgun (WGS) entry which is preliminary data.</text>
</comment>
<protein>
    <submittedName>
        <fullName evidence="1">Uncharacterized protein</fullName>
    </submittedName>
</protein>
<sequence length="140" mass="15321">MTGVVPPDLEQWLCDYLRARLPDVPGLKVKNKTPPDYVGAYPLVTIRDDGGDRDEFLEYTRSIGVNVLGWNQARDKPCKDLARRVSALLTDETALQSASGSPVIAVDYGSCNGPYAVTEEAEYAHYYLIVGLMAAGEPID</sequence>
<keyword evidence="2" id="KW-1185">Reference proteome</keyword>
<proteinExistence type="predicted"/>
<name>A0A6L9SWE4_9BIFI</name>
<dbReference type="RefSeq" id="WP_163197893.1">
    <property type="nucleotide sequence ID" value="NZ_WHZV01000012.1"/>
</dbReference>
<evidence type="ECO:0000313" key="2">
    <source>
        <dbReference type="Proteomes" id="UP000483293"/>
    </source>
</evidence>
<dbReference type="AlphaFoldDB" id="A0A6L9SWE4"/>
<dbReference type="EMBL" id="WHZV01000012">
    <property type="protein sequence ID" value="NEG56133.1"/>
    <property type="molecule type" value="Genomic_DNA"/>
</dbReference>
<accession>A0A6L9SWE4</accession>
<gene>
    <name evidence="1" type="ORF">GFD21_10285</name>
</gene>
<reference evidence="1 2" key="1">
    <citation type="submission" date="2019-10" db="EMBL/GenBank/DDBJ databases">
        <title>Bifidobacterium from non-human primates.</title>
        <authorList>
            <person name="Modesto M."/>
        </authorList>
    </citation>
    <scope>NUCLEOTIDE SEQUENCE [LARGE SCALE GENOMIC DNA]</scope>
    <source>
        <strain evidence="1 2">SMA15</strain>
    </source>
</reference>
<dbReference type="Proteomes" id="UP000483293">
    <property type="component" value="Unassembled WGS sequence"/>
</dbReference>
<organism evidence="1 2">
    <name type="scientific">Bifidobacterium platyrrhinorum</name>
    <dbReference type="NCBI Taxonomy" id="2661628"/>
    <lineage>
        <taxon>Bacteria</taxon>
        <taxon>Bacillati</taxon>
        <taxon>Actinomycetota</taxon>
        <taxon>Actinomycetes</taxon>
        <taxon>Bifidobacteriales</taxon>
        <taxon>Bifidobacteriaceae</taxon>
        <taxon>Bifidobacterium</taxon>
    </lineage>
</organism>